<gene>
    <name evidence="11" type="ORF">AZ34_14035</name>
</gene>
<evidence type="ECO:0000313" key="11">
    <source>
        <dbReference type="EMBL" id="EYC52071.1"/>
    </source>
</evidence>
<dbReference type="PANTHER" id="PTHR35011">
    <property type="entry name" value="2,3-DIKETO-L-GULONATE TRAP TRANSPORTER SMALL PERMEASE PROTEIN YIAM"/>
    <property type="match status" value="1"/>
</dbReference>
<sequence length="171" mass="18584">MKERFLAFNDALYLACLWVAGIAITIMSLIIPWGIFTRYVLGTGSQWPEPVAILLMVIFTFLGAAVSYRAGAHIAVSLLVDRLPSGLRRPLAGLVHLLMLAVALFMLYYGTRLCLATWGQSIGELPFIPVGLSYSPVPIGGLVTALFVIEHITCGSQSERAIVTFDREGNA</sequence>
<feature type="transmembrane region" description="Helical" evidence="9">
    <location>
        <begin position="12"/>
        <end position="31"/>
    </location>
</feature>
<proteinExistence type="inferred from homology"/>
<dbReference type="GO" id="GO:0015740">
    <property type="term" value="P:C4-dicarboxylate transport"/>
    <property type="evidence" value="ECO:0007669"/>
    <property type="project" value="TreeGrafter"/>
</dbReference>
<comment type="subcellular location">
    <subcellularLocation>
        <location evidence="1 9">Cell inner membrane</location>
        <topology evidence="1 9">Multi-pass membrane protein</topology>
    </subcellularLocation>
</comment>
<comment type="caution">
    <text evidence="11">The sequence shown here is derived from an EMBL/GenBank/DDBJ whole genome shotgun (WGS) entry which is preliminary data.</text>
</comment>
<dbReference type="InterPro" id="IPR055348">
    <property type="entry name" value="DctQ"/>
</dbReference>
<evidence type="ECO:0000256" key="2">
    <source>
        <dbReference type="ARBA" id="ARBA00022448"/>
    </source>
</evidence>
<feature type="transmembrane region" description="Helical" evidence="9">
    <location>
        <begin position="51"/>
        <end position="70"/>
    </location>
</feature>
<evidence type="ECO:0000259" key="10">
    <source>
        <dbReference type="Pfam" id="PF04290"/>
    </source>
</evidence>
<comment type="subunit">
    <text evidence="9">The complex comprises the extracytoplasmic solute receptor protein and the two transmembrane proteins.</text>
</comment>
<reference evidence="11 12" key="1">
    <citation type="submission" date="2014-02" db="EMBL/GenBank/DDBJ databases">
        <title>Draft Genome of Hylemonella gracilis isolated from the Niagara River.</title>
        <authorList>
            <person name="Pawlowski D.R."/>
            <person name="Koudelka G.B."/>
        </authorList>
    </citation>
    <scope>NUCLEOTIDE SEQUENCE [LARGE SCALE GENOMIC DNA]</scope>
    <source>
        <strain evidence="11 12">Niagara R</strain>
    </source>
</reference>
<evidence type="ECO:0000256" key="4">
    <source>
        <dbReference type="ARBA" id="ARBA00022519"/>
    </source>
</evidence>
<evidence type="ECO:0000256" key="1">
    <source>
        <dbReference type="ARBA" id="ARBA00004429"/>
    </source>
</evidence>
<evidence type="ECO:0000256" key="3">
    <source>
        <dbReference type="ARBA" id="ARBA00022475"/>
    </source>
</evidence>
<dbReference type="STRING" id="1458275.AZ34_14035"/>
<dbReference type="OrthoDB" id="4964541at2"/>
<feature type="domain" description="Tripartite ATP-independent periplasmic transporters DctQ component" evidence="10">
    <location>
        <begin position="27"/>
        <end position="153"/>
    </location>
</feature>
<comment type="similarity">
    <text evidence="8 9">Belongs to the TRAP transporter small permease family.</text>
</comment>
<organism evidence="11 12">
    <name type="scientific">Hylemonella gracilis str. Niagara R</name>
    <dbReference type="NCBI Taxonomy" id="1458275"/>
    <lineage>
        <taxon>Bacteria</taxon>
        <taxon>Pseudomonadati</taxon>
        <taxon>Pseudomonadota</taxon>
        <taxon>Betaproteobacteria</taxon>
        <taxon>Burkholderiales</taxon>
        <taxon>Comamonadaceae</taxon>
        <taxon>Hylemonella</taxon>
    </lineage>
</organism>
<evidence type="ECO:0000256" key="6">
    <source>
        <dbReference type="ARBA" id="ARBA00022989"/>
    </source>
</evidence>
<keyword evidence="6 9" id="KW-1133">Transmembrane helix</keyword>
<feature type="transmembrane region" description="Helical" evidence="9">
    <location>
        <begin position="131"/>
        <end position="149"/>
    </location>
</feature>
<dbReference type="PANTHER" id="PTHR35011:SF11">
    <property type="entry name" value="TRAP TRANSPORTER SMALL PERMEASE PROTEIN"/>
    <property type="match status" value="1"/>
</dbReference>
<dbReference type="AlphaFoldDB" id="A0A016XJT3"/>
<evidence type="ECO:0000256" key="5">
    <source>
        <dbReference type="ARBA" id="ARBA00022692"/>
    </source>
</evidence>
<dbReference type="Pfam" id="PF04290">
    <property type="entry name" value="DctQ"/>
    <property type="match status" value="1"/>
</dbReference>
<dbReference type="GO" id="GO:0022857">
    <property type="term" value="F:transmembrane transporter activity"/>
    <property type="evidence" value="ECO:0007669"/>
    <property type="project" value="UniProtKB-UniRule"/>
</dbReference>
<evidence type="ECO:0000313" key="12">
    <source>
        <dbReference type="Proteomes" id="UP000023268"/>
    </source>
</evidence>
<feature type="transmembrane region" description="Helical" evidence="9">
    <location>
        <begin position="91"/>
        <end position="111"/>
    </location>
</feature>
<dbReference type="GO" id="GO:0005886">
    <property type="term" value="C:plasma membrane"/>
    <property type="evidence" value="ECO:0007669"/>
    <property type="project" value="UniProtKB-SubCell"/>
</dbReference>
<evidence type="ECO:0000256" key="9">
    <source>
        <dbReference type="RuleBase" id="RU369079"/>
    </source>
</evidence>
<dbReference type="InterPro" id="IPR007387">
    <property type="entry name" value="TRAP_DctQ"/>
</dbReference>
<keyword evidence="4 9" id="KW-0997">Cell inner membrane</keyword>
<keyword evidence="3" id="KW-1003">Cell membrane</keyword>
<comment type="function">
    <text evidence="9">Part of the tripartite ATP-independent periplasmic (TRAP) transport system.</text>
</comment>
<dbReference type="eggNOG" id="COG3090">
    <property type="taxonomic scope" value="Bacteria"/>
</dbReference>
<keyword evidence="5 9" id="KW-0812">Transmembrane</keyword>
<dbReference type="RefSeq" id="WP_035609038.1">
    <property type="nucleotide sequence ID" value="NZ_JEMG01000001.1"/>
</dbReference>
<keyword evidence="2 9" id="KW-0813">Transport</keyword>
<accession>A0A016XJT3</accession>
<protein>
    <recommendedName>
        <fullName evidence="9">TRAP transporter small permease protein</fullName>
    </recommendedName>
</protein>
<keyword evidence="7 9" id="KW-0472">Membrane</keyword>
<name>A0A016XJT3_9BURK</name>
<evidence type="ECO:0000256" key="8">
    <source>
        <dbReference type="ARBA" id="ARBA00038436"/>
    </source>
</evidence>
<dbReference type="Proteomes" id="UP000023268">
    <property type="component" value="Unassembled WGS sequence"/>
</dbReference>
<dbReference type="EMBL" id="JEMG01000001">
    <property type="protein sequence ID" value="EYC52071.1"/>
    <property type="molecule type" value="Genomic_DNA"/>
</dbReference>
<evidence type="ECO:0000256" key="7">
    <source>
        <dbReference type="ARBA" id="ARBA00023136"/>
    </source>
</evidence>